<evidence type="ECO:0000313" key="3">
    <source>
        <dbReference type="Proteomes" id="UP000283713"/>
    </source>
</evidence>
<dbReference type="Pfam" id="PF17555">
    <property type="entry name" value="TssN"/>
    <property type="match status" value="1"/>
</dbReference>
<proteinExistence type="predicted"/>
<reference evidence="2 3" key="1">
    <citation type="submission" date="2018-08" db="EMBL/GenBank/DDBJ databases">
        <title>A genome reference for cultivated species of the human gut microbiota.</title>
        <authorList>
            <person name="Zou Y."/>
            <person name="Xue W."/>
            <person name="Luo G."/>
        </authorList>
    </citation>
    <scope>NUCLEOTIDE SEQUENCE [LARGE SCALE GENOMIC DNA]</scope>
    <source>
        <strain evidence="2 3">AM16-6</strain>
    </source>
</reference>
<name>A0A414Y008_PHOVU</name>
<keyword evidence="1" id="KW-0812">Transmembrane</keyword>
<dbReference type="InterPro" id="IPR035177">
    <property type="entry name" value="TssN"/>
</dbReference>
<dbReference type="EMBL" id="QRKA01000010">
    <property type="protein sequence ID" value="RHH79399.1"/>
    <property type="molecule type" value="Genomic_DNA"/>
</dbReference>
<organism evidence="2 3">
    <name type="scientific">Phocaeicola vulgatus</name>
    <name type="common">Bacteroides vulgatus</name>
    <dbReference type="NCBI Taxonomy" id="821"/>
    <lineage>
        <taxon>Bacteria</taxon>
        <taxon>Pseudomonadati</taxon>
        <taxon>Bacteroidota</taxon>
        <taxon>Bacteroidia</taxon>
        <taxon>Bacteroidales</taxon>
        <taxon>Bacteroidaceae</taxon>
        <taxon>Phocaeicola</taxon>
    </lineage>
</organism>
<dbReference type="Proteomes" id="UP000283713">
    <property type="component" value="Unassembled WGS sequence"/>
</dbReference>
<gene>
    <name evidence="2" type="ORF">DW193_08160</name>
</gene>
<feature type="transmembrane region" description="Helical" evidence="1">
    <location>
        <begin position="41"/>
        <end position="61"/>
    </location>
</feature>
<feature type="transmembrane region" description="Helical" evidence="1">
    <location>
        <begin position="12"/>
        <end position="29"/>
    </location>
</feature>
<evidence type="ECO:0000256" key="1">
    <source>
        <dbReference type="SAM" id="Phobius"/>
    </source>
</evidence>
<evidence type="ECO:0008006" key="4">
    <source>
        <dbReference type="Google" id="ProtNLM"/>
    </source>
</evidence>
<feature type="transmembrane region" description="Helical" evidence="1">
    <location>
        <begin position="135"/>
        <end position="154"/>
    </location>
</feature>
<dbReference type="AlphaFoldDB" id="A0A414Y008"/>
<sequence length="296" mass="34594">MEELLGKFVMSYLLMPLIAVLLGSVMFFIAKKNQLLRNRKLIGYCIIMVILLVAPATAALVKYSFMPYFYMLSLLFYFLLGTIHLKTMMHFIPESQKWLEGGEDNSYTYELTLTLLLMIIGMVLYSFVFDLCNDLQYGLWASTAMLPFLFVSVFRRTYYSFLDIPLEIYKVWNYSEDRTLHGYNKINESDLMVVEVELTRNPETDSATVRISAQAVETMIFGEWFQIFVQDYNKKFPAKHIACNDNQTTYGWIFYVKPSFFHSRRYIDPDESFGENRIASGSLIVAKRVRQELVNK</sequence>
<comment type="caution">
    <text evidence="2">The sequence shown here is derived from an EMBL/GenBank/DDBJ whole genome shotgun (WGS) entry which is preliminary data.</text>
</comment>
<keyword evidence="1" id="KW-0472">Membrane</keyword>
<feature type="transmembrane region" description="Helical" evidence="1">
    <location>
        <begin position="106"/>
        <end position="129"/>
    </location>
</feature>
<feature type="transmembrane region" description="Helical" evidence="1">
    <location>
        <begin position="67"/>
        <end position="85"/>
    </location>
</feature>
<evidence type="ECO:0000313" key="2">
    <source>
        <dbReference type="EMBL" id="RHH79399.1"/>
    </source>
</evidence>
<dbReference type="RefSeq" id="WP_118292331.1">
    <property type="nucleotide sequence ID" value="NZ_QRKA01000010.1"/>
</dbReference>
<keyword evidence="1" id="KW-1133">Transmembrane helix</keyword>
<protein>
    <recommendedName>
        <fullName evidence="4">Transmembrane protein</fullName>
    </recommendedName>
</protein>
<accession>A0A414Y008</accession>